<organism evidence="14 15">
    <name type="scientific">Agromyces archimandritae</name>
    <dbReference type="NCBI Taxonomy" id="2781962"/>
    <lineage>
        <taxon>Bacteria</taxon>
        <taxon>Bacillati</taxon>
        <taxon>Actinomycetota</taxon>
        <taxon>Actinomycetes</taxon>
        <taxon>Micrococcales</taxon>
        <taxon>Microbacteriaceae</taxon>
        <taxon>Agromyces</taxon>
    </lineage>
</organism>
<dbReference type="InterPro" id="IPR050464">
    <property type="entry name" value="Zeta_carotene_desat/Oxidored"/>
</dbReference>
<evidence type="ECO:0000256" key="6">
    <source>
        <dbReference type="ARBA" id="ARBA00012402"/>
    </source>
</evidence>
<dbReference type="PANTHER" id="PTHR42923:SF3">
    <property type="entry name" value="PROTOPORPHYRINOGEN OXIDASE"/>
    <property type="match status" value="1"/>
</dbReference>
<comment type="subcellular location">
    <subcellularLocation>
        <location evidence="12">Cytoplasm</location>
    </subcellularLocation>
</comment>
<evidence type="ECO:0000256" key="5">
    <source>
        <dbReference type="ARBA" id="ARBA00008310"/>
    </source>
</evidence>
<comment type="catalytic activity">
    <reaction evidence="1">
        <text>coproporphyrinogen III + 3 O2 = coproporphyrin III + 3 H2O2</text>
        <dbReference type="Rhea" id="RHEA:43436"/>
        <dbReference type="ChEBI" id="CHEBI:15379"/>
        <dbReference type="ChEBI" id="CHEBI:16240"/>
        <dbReference type="ChEBI" id="CHEBI:57309"/>
        <dbReference type="ChEBI" id="CHEBI:131725"/>
        <dbReference type="EC" id="1.3.3.15"/>
    </reaction>
    <physiologicalReaction direction="left-to-right" evidence="1">
        <dbReference type="Rhea" id="RHEA:43437"/>
    </physiologicalReaction>
</comment>
<reference evidence="14" key="1">
    <citation type="submission" date="2021-03" db="EMBL/GenBank/DDBJ databases">
        <title>Agromyces archimandritus sp. nov., isolated from the cockroach Archimandrita tessellata.</title>
        <authorList>
            <person name="Guzman J."/>
            <person name="Ortuzar M."/>
            <person name="Poehlein A."/>
            <person name="Daniel R."/>
            <person name="Trujillo M."/>
            <person name="Vilcinskas A."/>
        </authorList>
    </citation>
    <scope>NUCLEOTIDE SEQUENCE</scope>
    <source>
        <strain evidence="14">G127AT</strain>
    </source>
</reference>
<comment type="function">
    <text evidence="3 12">Involved in coproporphyrin-dependent heme b biosynthesis. Catalyzes the oxidation of coproporphyrinogen III to coproporphyrin III.</text>
</comment>
<proteinExistence type="inferred from homology"/>
<dbReference type="Pfam" id="PF01593">
    <property type="entry name" value="Amino_oxidase"/>
    <property type="match status" value="1"/>
</dbReference>
<protein>
    <recommendedName>
        <fullName evidence="7 12">Coproporphyrinogen III oxidase</fullName>
        <ecNumber evidence="6 12">1.3.3.15</ecNumber>
    </recommendedName>
</protein>
<accession>A0A975FJ36</accession>
<dbReference type="Gene3D" id="3.90.660.20">
    <property type="entry name" value="Protoporphyrinogen oxidase, mitochondrial, domain 2"/>
    <property type="match status" value="1"/>
</dbReference>
<evidence type="ECO:0000256" key="12">
    <source>
        <dbReference type="RuleBase" id="RU364052"/>
    </source>
</evidence>
<dbReference type="KEGG" id="aarc:G127AT_08650"/>
<dbReference type="EC" id="1.3.3.15" evidence="6 12"/>
<dbReference type="NCBIfam" id="TIGR00562">
    <property type="entry name" value="proto_IX_ox"/>
    <property type="match status" value="1"/>
</dbReference>
<dbReference type="Gene3D" id="1.10.3110.10">
    <property type="entry name" value="protoporphyrinogen ix oxidase, domain 3"/>
    <property type="match status" value="1"/>
</dbReference>
<keyword evidence="12" id="KW-0963">Cytoplasm</keyword>
<evidence type="ECO:0000256" key="11">
    <source>
        <dbReference type="ARBA" id="ARBA00023133"/>
    </source>
</evidence>
<evidence type="ECO:0000313" key="15">
    <source>
        <dbReference type="Proteomes" id="UP000671914"/>
    </source>
</evidence>
<dbReference type="EMBL" id="CP071696">
    <property type="protein sequence ID" value="QTX03438.1"/>
    <property type="molecule type" value="Genomic_DNA"/>
</dbReference>
<keyword evidence="8 12" id="KW-0285">Flavoprotein</keyword>
<evidence type="ECO:0000256" key="8">
    <source>
        <dbReference type="ARBA" id="ARBA00022630"/>
    </source>
</evidence>
<evidence type="ECO:0000313" key="14">
    <source>
        <dbReference type="EMBL" id="QTX03438.1"/>
    </source>
</evidence>
<dbReference type="GO" id="GO:0004729">
    <property type="term" value="F:oxygen-dependent protoporphyrinogen oxidase activity"/>
    <property type="evidence" value="ECO:0007669"/>
    <property type="project" value="UniProtKB-UniRule"/>
</dbReference>
<feature type="domain" description="Amine oxidase" evidence="13">
    <location>
        <begin position="19"/>
        <end position="476"/>
    </location>
</feature>
<evidence type="ECO:0000259" key="13">
    <source>
        <dbReference type="Pfam" id="PF01593"/>
    </source>
</evidence>
<dbReference type="AlphaFoldDB" id="A0A975FJ36"/>
<comment type="pathway">
    <text evidence="4 12">Porphyrin-containing compound metabolism; protoheme biosynthesis.</text>
</comment>
<dbReference type="GO" id="GO:0005737">
    <property type="term" value="C:cytoplasm"/>
    <property type="evidence" value="ECO:0007669"/>
    <property type="project" value="UniProtKB-SubCell"/>
</dbReference>
<keyword evidence="15" id="KW-1185">Reference proteome</keyword>
<sequence length="481" mass="47910">MSRASLPASVDLVVAGGGVAGLVAAVDAAHAGASVALLEASDRFGGCVGRVRLGGLTLDSGAESFALRGDVVQPYLEELGLGAEIVDPRPGGSSLAFRDADGALGVRRMPKTGLLGIPADPLAGDVVALIGAEAAERAAALDARPLELPEEPTALGALVRGRMGDEVLTRLVAPISSGVYSTDPDVLDVDAVAPGLPAAVREAGALGPAVGRLLAARRAGSAVRGLRGGMHTLVDALVAEARRLGVVLVPGTAVTRLDRAGTGIRASAGSAGTVSARAVVLAAPAAASRALLAGLAEPAASTPFTEPWPEPASVELAILAVDAPALDAAPRGTGLLVSRDAPGVTAKALTHVSAKWPWLAEALPAGRHIVRLSYGRAGEANPAADLDDDAFTALALADASALLGVRLDTAVDAARVRWRDALSHAALGQRDRVDRLELALAAMPAAVPAIGATGSWLAGTGLASVIPHARAAAARALAALG</sequence>
<comment type="similarity">
    <text evidence="5 12">Belongs to the protoporphyrinogen/coproporphyrinogen oxidase family. Coproporphyrinogen III oxidase subfamily.</text>
</comment>
<dbReference type="SUPFAM" id="SSF51905">
    <property type="entry name" value="FAD/NAD(P)-binding domain"/>
    <property type="match status" value="1"/>
</dbReference>
<evidence type="ECO:0000256" key="2">
    <source>
        <dbReference type="ARBA" id="ARBA00001974"/>
    </source>
</evidence>
<dbReference type="Proteomes" id="UP000671914">
    <property type="component" value="Chromosome"/>
</dbReference>
<dbReference type="PANTHER" id="PTHR42923">
    <property type="entry name" value="PROTOPORPHYRINOGEN OXIDASE"/>
    <property type="match status" value="1"/>
</dbReference>
<keyword evidence="10 12" id="KW-0560">Oxidoreductase</keyword>
<evidence type="ECO:0000256" key="3">
    <source>
        <dbReference type="ARBA" id="ARBA00002185"/>
    </source>
</evidence>
<comment type="cofactor">
    <cofactor evidence="2 12">
        <name>FAD</name>
        <dbReference type="ChEBI" id="CHEBI:57692"/>
    </cofactor>
</comment>
<dbReference type="GO" id="GO:0006783">
    <property type="term" value="P:heme biosynthetic process"/>
    <property type="evidence" value="ECO:0007669"/>
    <property type="project" value="UniProtKB-UniRule"/>
</dbReference>
<evidence type="ECO:0000256" key="7">
    <source>
        <dbReference type="ARBA" id="ARBA00019046"/>
    </source>
</evidence>
<evidence type="ECO:0000256" key="4">
    <source>
        <dbReference type="ARBA" id="ARBA00004744"/>
    </source>
</evidence>
<keyword evidence="11 12" id="KW-0350">Heme biosynthesis</keyword>
<dbReference type="InterPro" id="IPR036188">
    <property type="entry name" value="FAD/NAD-bd_sf"/>
</dbReference>
<gene>
    <name evidence="14" type="primary">hemG</name>
    <name evidence="14" type="ORF">G127AT_08650</name>
</gene>
<evidence type="ECO:0000256" key="1">
    <source>
        <dbReference type="ARBA" id="ARBA00001755"/>
    </source>
</evidence>
<keyword evidence="9 12" id="KW-0274">FAD</keyword>
<dbReference type="Gene3D" id="3.50.50.60">
    <property type="entry name" value="FAD/NAD(P)-binding domain"/>
    <property type="match status" value="1"/>
</dbReference>
<evidence type="ECO:0000256" key="9">
    <source>
        <dbReference type="ARBA" id="ARBA00022827"/>
    </source>
</evidence>
<dbReference type="SUPFAM" id="SSF54373">
    <property type="entry name" value="FAD-linked reductases, C-terminal domain"/>
    <property type="match status" value="1"/>
</dbReference>
<dbReference type="InterPro" id="IPR002937">
    <property type="entry name" value="Amino_oxidase"/>
</dbReference>
<dbReference type="InterPro" id="IPR004572">
    <property type="entry name" value="Protoporphyrinogen_oxidase"/>
</dbReference>
<name>A0A975FJ36_9MICO</name>
<evidence type="ECO:0000256" key="10">
    <source>
        <dbReference type="ARBA" id="ARBA00023002"/>
    </source>
</evidence>
<dbReference type="RefSeq" id="WP_210896021.1">
    <property type="nucleotide sequence ID" value="NZ_CP071696.1"/>
</dbReference>